<dbReference type="Pfam" id="PF08230">
    <property type="entry name" value="CW_7"/>
    <property type="match status" value="1"/>
</dbReference>
<sequence length="113" mass="12318">MRARPARPKHRPSRPRTIRRTAAAAQADDLAKETWAGDYGNGSRRKAVLGPRYDEVMAVINGQTKTEQVYVVQSGDTLSGIASKYGTTYQDLAAKNGIGNPNLIYPGMRLVVS</sequence>
<gene>
    <name evidence="3" type="ORF">AAAT05_03030</name>
</gene>
<dbReference type="CDD" id="cd00118">
    <property type="entry name" value="LysM"/>
    <property type="match status" value="1"/>
</dbReference>
<dbReference type="EMBL" id="JBBNGS010000004">
    <property type="protein sequence ID" value="MEQ2637319.1"/>
    <property type="molecule type" value="Genomic_DNA"/>
</dbReference>
<dbReference type="Pfam" id="PF01476">
    <property type="entry name" value="LysM"/>
    <property type="match status" value="1"/>
</dbReference>
<accession>A0ABV1IEK2</accession>
<name>A0ABV1IEK2_9ACTN</name>
<dbReference type="SMART" id="SM00257">
    <property type="entry name" value="LysM"/>
    <property type="match status" value="1"/>
</dbReference>
<feature type="compositionally biased region" description="Basic residues" evidence="1">
    <location>
        <begin position="1"/>
        <end position="19"/>
    </location>
</feature>
<comment type="caution">
    <text evidence="3">The sequence shown here is derived from an EMBL/GenBank/DDBJ whole genome shotgun (WGS) entry which is preliminary data.</text>
</comment>
<dbReference type="PANTHER" id="PTHR33734:SF22">
    <property type="entry name" value="MEMBRANE-BOUND LYTIC MUREIN TRANSGLYCOSYLASE D"/>
    <property type="match status" value="1"/>
</dbReference>
<feature type="region of interest" description="Disordered" evidence="1">
    <location>
        <begin position="1"/>
        <end position="26"/>
    </location>
</feature>
<dbReference type="PROSITE" id="PS51782">
    <property type="entry name" value="LYSM"/>
    <property type="match status" value="1"/>
</dbReference>
<dbReference type="InterPro" id="IPR013168">
    <property type="entry name" value="Cpl_7_lyso_C"/>
</dbReference>
<evidence type="ECO:0000256" key="1">
    <source>
        <dbReference type="SAM" id="MobiDB-lite"/>
    </source>
</evidence>
<evidence type="ECO:0000313" key="3">
    <source>
        <dbReference type="EMBL" id="MEQ2637319.1"/>
    </source>
</evidence>
<dbReference type="RefSeq" id="WP_349181903.1">
    <property type="nucleotide sequence ID" value="NZ_JBBNGS010000004.1"/>
</dbReference>
<keyword evidence="4" id="KW-1185">Reference proteome</keyword>
<reference evidence="3 4" key="1">
    <citation type="submission" date="2024-04" db="EMBL/GenBank/DDBJ databases">
        <title>Human intestinal bacterial collection.</title>
        <authorList>
            <person name="Pauvert C."/>
            <person name="Hitch T.C.A."/>
            <person name="Clavel T."/>
        </authorList>
    </citation>
    <scope>NUCLEOTIDE SEQUENCE [LARGE SCALE GENOMIC DNA]</scope>
    <source>
        <strain evidence="3 4">CLA-AA-H197</strain>
    </source>
</reference>
<dbReference type="SMART" id="SM01095">
    <property type="entry name" value="Cpl-7"/>
    <property type="match status" value="1"/>
</dbReference>
<organism evidence="3 4">
    <name type="scientific">Paratractidigestivibacter faecalis</name>
    <dbReference type="NCBI Taxonomy" id="2292441"/>
    <lineage>
        <taxon>Bacteria</taxon>
        <taxon>Bacillati</taxon>
        <taxon>Actinomycetota</taxon>
        <taxon>Coriobacteriia</taxon>
        <taxon>Coriobacteriales</taxon>
        <taxon>Atopobiaceae</taxon>
        <taxon>Paratractidigestivibacter</taxon>
    </lineage>
</organism>
<protein>
    <submittedName>
        <fullName evidence="3">LysM peptidoglycan-binding domain-containing protein</fullName>
    </submittedName>
</protein>
<dbReference type="PANTHER" id="PTHR33734">
    <property type="entry name" value="LYSM DOMAIN-CONTAINING GPI-ANCHORED PROTEIN 2"/>
    <property type="match status" value="1"/>
</dbReference>
<dbReference type="Gene3D" id="3.10.350.10">
    <property type="entry name" value="LysM domain"/>
    <property type="match status" value="1"/>
</dbReference>
<proteinExistence type="predicted"/>
<evidence type="ECO:0000259" key="2">
    <source>
        <dbReference type="PROSITE" id="PS51782"/>
    </source>
</evidence>
<dbReference type="Proteomes" id="UP001478817">
    <property type="component" value="Unassembled WGS sequence"/>
</dbReference>
<dbReference type="SUPFAM" id="SSF54106">
    <property type="entry name" value="LysM domain"/>
    <property type="match status" value="1"/>
</dbReference>
<evidence type="ECO:0000313" key="4">
    <source>
        <dbReference type="Proteomes" id="UP001478817"/>
    </source>
</evidence>
<dbReference type="InterPro" id="IPR036779">
    <property type="entry name" value="LysM_dom_sf"/>
</dbReference>
<dbReference type="InterPro" id="IPR018392">
    <property type="entry name" value="LysM"/>
</dbReference>
<feature type="domain" description="LysM" evidence="2">
    <location>
        <begin position="68"/>
        <end position="112"/>
    </location>
</feature>